<dbReference type="Pfam" id="PF04773">
    <property type="entry name" value="FecR"/>
    <property type="match status" value="1"/>
</dbReference>
<accession>A0ABY6J3N7</accession>
<dbReference type="Gene3D" id="2.60.120.1440">
    <property type="match status" value="1"/>
</dbReference>
<organism evidence="4 5">
    <name type="scientific">Chitinophaga horti</name>
    <dbReference type="NCBI Taxonomy" id="2920382"/>
    <lineage>
        <taxon>Bacteria</taxon>
        <taxon>Pseudomonadati</taxon>
        <taxon>Bacteroidota</taxon>
        <taxon>Chitinophagia</taxon>
        <taxon>Chitinophagales</taxon>
        <taxon>Chitinophagaceae</taxon>
        <taxon>Chitinophaga</taxon>
    </lineage>
</organism>
<evidence type="ECO:0000313" key="5">
    <source>
        <dbReference type="Proteomes" id="UP001162741"/>
    </source>
</evidence>
<sequence>MKEADFQSLMEKYVANELTKQEFDQLWTALQEPGRRAAWTAFMHQAWDAAAFTEQGKAAALEQLLPQVRKRRSGVVKKLSWWAAAACMLSFAAGIFYFQGKKKLPPSGQVASATSPNTDIQPGRNRALLTLADGSIVELDSTANGLVGQQGGTNVTKQSNGRLVYEQQGAAAENMYNTMRTPRGGQYQVVLPDGSRVWLNAASAVTYPVSFGKKERKVKISGEVYFEVAANAANPFVVQIMSETGEEKGVVTVLGTRFNINAYDNEGAATTTLLNGAVIVSRQEERKQLQPGQRAAMGKIIEVTRPEDLEGVTAWKDGYFKFTQADIGSVMRQAERWYDIEVLYPKGAPDEIFSGTLPRNVNLTQFLDIMVYSDVKATIRSRQVIIEQ</sequence>
<dbReference type="InterPro" id="IPR032508">
    <property type="entry name" value="FecR_C"/>
</dbReference>
<dbReference type="Proteomes" id="UP001162741">
    <property type="component" value="Chromosome"/>
</dbReference>
<keyword evidence="1" id="KW-1133">Transmembrane helix</keyword>
<feature type="transmembrane region" description="Helical" evidence="1">
    <location>
        <begin position="79"/>
        <end position="98"/>
    </location>
</feature>
<dbReference type="InterPro" id="IPR006860">
    <property type="entry name" value="FecR"/>
</dbReference>
<name>A0ABY6J3N7_9BACT</name>
<dbReference type="PANTHER" id="PTHR30273:SF2">
    <property type="entry name" value="PROTEIN FECR"/>
    <property type="match status" value="1"/>
</dbReference>
<dbReference type="RefSeq" id="WP_264282069.1">
    <property type="nucleotide sequence ID" value="NZ_CP107006.1"/>
</dbReference>
<proteinExistence type="predicted"/>
<feature type="domain" description="Protein FecR C-terminal" evidence="3">
    <location>
        <begin position="319"/>
        <end position="386"/>
    </location>
</feature>
<evidence type="ECO:0000259" key="3">
    <source>
        <dbReference type="Pfam" id="PF16344"/>
    </source>
</evidence>
<evidence type="ECO:0000313" key="4">
    <source>
        <dbReference type="EMBL" id="UYQ94120.1"/>
    </source>
</evidence>
<evidence type="ECO:0000256" key="1">
    <source>
        <dbReference type="SAM" id="Phobius"/>
    </source>
</evidence>
<dbReference type="EMBL" id="CP107006">
    <property type="protein sequence ID" value="UYQ94120.1"/>
    <property type="molecule type" value="Genomic_DNA"/>
</dbReference>
<protein>
    <submittedName>
        <fullName evidence="4">FecR domain-containing protein</fullName>
    </submittedName>
</protein>
<dbReference type="InterPro" id="IPR012373">
    <property type="entry name" value="Ferrdict_sens_TM"/>
</dbReference>
<keyword evidence="1" id="KW-0812">Transmembrane</keyword>
<gene>
    <name evidence="4" type="ORF">MKQ68_03315</name>
</gene>
<reference evidence="4" key="1">
    <citation type="submission" date="2022-10" db="EMBL/GenBank/DDBJ databases">
        <title>Chitinophaga sp. nov., isolated from soil.</title>
        <authorList>
            <person name="Jeon C.O."/>
        </authorList>
    </citation>
    <scope>NUCLEOTIDE SEQUENCE</scope>
    <source>
        <strain evidence="4">R8</strain>
    </source>
</reference>
<evidence type="ECO:0000259" key="2">
    <source>
        <dbReference type="Pfam" id="PF04773"/>
    </source>
</evidence>
<dbReference type="Gene3D" id="3.55.50.30">
    <property type="match status" value="1"/>
</dbReference>
<dbReference type="Pfam" id="PF16344">
    <property type="entry name" value="FecR_C"/>
    <property type="match status" value="1"/>
</dbReference>
<feature type="domain" description="FecR protein" evidence="2">
    <location>
        <begin position="178"/>
        <end position="278"/>
    </location>
</feature>
<keyword evidence="5" id="KW-1185">Reference proteome</keyword>
<keyword evidence="1" id="KW-0472">Membrane</keyword>
<dbReference type="PANTHER" id="PTHR30273">
    <property type="entry name" value="PERIPLASMIC SIGNAL SENSOR AND SIGMA FACTOR ACTIVATOR FECR-RELATED"/>
    <property type="match status" value="1"/>
</dbReference>